<proteinExistence type="predicted"/>
<comment type="caution">
    <text evidence="2">The sequence shown here is derived from an EMBL/GenBank/DDBJ whole genome shotgun (WGS) entry which is preliminary data.</text>
</comment>
<feature type="transmembrane region" description="Helical" evidence="1">
    <location>
        <begin position="7"/>
        <end position="27"/>
    </location>
</feature>
<reference evidence="2 3" key="1">
    <citation type="submission" date="2019-04" db="EMBL/GenBank/DDBJ databases">
        <title>Draft genome sequences of Streptomyces avermitilis ATCC 31267.</title>
        <authorList>
            <person name="Komaki H."/>
            <person name="Tamura T."/>
            <person name="Hosoyama A."/>
        </authorList>
    </citation>
    <scope>NUCLEOTIDE SEQUENCE [LARGE SCALE GENOMIC DNA]</scope>
    <source>
        <strain evidence="2 3">ATCC 31267</strain>
    </source>
</reference>
<dbReference type="EMBL" id="BJHY01000002">
    <property type="protein sequence ID" value="GDY80278.1"/>
    <property type="molecule type" value="Genomic_DNA"/>
</dbReference>
<name>A0A4D4N6Q8_STRAX</name>
<gene>
    <name evidence="2" type="ORF">SAV31267_097630</name>
</gene>
<keyword evidence="1" id="KW-0812">Transmembrane</keyword>
<sequence length="52" mass="5309">MFNALEVVTTVIIGVMVGVEFSVAFVMNPILNALPRTVANSAMPTGAGCSAP</sequence>
<evidence type="ECO:0000256" key="1">
    <source>
        <dbReference type="SAM" id="Phobius"/>
    </source>
</evidence>
<organism evidence="2 3">
    <name type="scientific">Streptomyces avermitilis</name>
    <dbReference type="NCBI Taxonomy" id="33903"/>
    <lineage>
        <taxon>Bacteria</taxon>
        <taxon>Bacillati</taxon>
        <taxon>Actinomycetota</taxon>
        <taxon>Actinomycetes</taxon>
        <taxon>Kitasatosporales</taxon>
        <taxon>Streptomycetaceae</taxon>
        <taxon>Streptomyces</taxon>
    </lineage>
</organism>
<keyword evidence="1" id="KW-1133">Transmembrane helix</keyword>
<dbReference type="AlphaFoldDB" id="A0A4D4N6Q8"/>
<dbReference type="Proteomes" id="UP000299211">
    <property type="component" value="Unassembled WGS sequence"/>
</dbReference>
<evidence type="ECO:0000313" key="2">
    <source>
        <dbReference type="EMBL" id="GDY80278.1"/>
    </source>
</evidence>
<evidence type="ECO:0000313" key="3">
    <source>
        <dbReference type="Proteomes" id="UP000299211"/>
    </source>
</evidence>
<accession>A0A4D4N6Q8</accession>
<protein>
    <submittedName>
        <fullName evidence="2">Uncharacterized protein</fullName>
    </submittedName>
</protein>
<keyword evidence="1" id="KW-0472">Membrane</keyword>